<protein>
    <submittedName>
        <fullName evidence="1">Uncharacterized protein</fullName>
    </submittedName>
</protein>
<evidence type="ECO:0000313" key="2">
    <source>
        <dbReference type="Proteomes" id="UP000235162"/>
    </source>
</evidence>
<accession>A0AAP8MBJ9</accession>
<keyword evidence="2" id="KW-1185">Reference proteome</keyword>
<gene>
    <name evidence="1" type="ORF">C0029_17385</name>
</gene>
<dbReference type="AlphaFoldDB" id="A0AAP8MBJ9"/>
<evidence type="ECO:0000313" key="1">
    <source>
        <dbReference type="EMBL" id="PLW84773.1"/>
    </source>
</evidence>
<name>A0AAP8MBJ9_9GAMM</name>
<proteinExistence type="predicted"/>
<reference evidence="1 2" key="1">
    <citation type="submission" date="2018-01" db="EMBL/GenBank/DDBJ databases">
        <title>The draft genome sequence of Halioglobus japonicus S1-36.</title>
        <authorList>
            <person name="Du Z.-J."/>
            <person name="Shi M.-J."/>
        </authorList>
    </citation>
    <scope>NUCLEOTIDE SEQUENCE [LARGE SCALE GENOMIC DNA]</scope>
    <source>
        <strain evidence="1 2">S1-36</strain>
    </source>
</reference>
<dbReference type="EMBL" id="PKUR01000005">
    <property type="protein sequence ID" value="PLW84773.1"/>
    <property type="molecule type" value="Genomic_DNA"/>
</dbReference>
<dbReference type="RefSeq" id="WP_084197682.1">
    <property type="nucleotide sequence ID" value="NZ_BMYL01000006.1"/>
</dbReference>
<comment type="caution">
    <text evidence="1">The sequence shown here is derived from an EMBL/GenBank/DDBJ whole genome shotgun (WGS) entry which is preliminary data.</text>
</comment>
<organism evidence="1 2">
    <name type="scientific">Halioglobus japonicus</name>
    <dbReference type="NCBI Taxonomy" id="930805"/>
    <lineage>
        <taxon>Bacteria</taxon>
        <taxon>Pseudomonadati</taxon>
        <taxon>Pseudomonadota</taxon>
        <taxon>Gammaproteobacteria</taxon>
        <taxon>Cellvibrionales</taxon>
        <taxon>Halieaceae</taxon>
        <taxon>Halioglobus</taxon>
    </lineage>
</organism>
<sequence length="185" mass="21015">MSKREVEALREQKREFYWFHDDDDDGTVVIHGRFTPEEGLVVCRTIDTMTKPIREARQADWDAVHKGRMQAAARNIIARARDAEDRVITGEDFNAPPDVEYEQAKETISAETYKQFMNQSRADAFVGLVEHSLAMAPNYSQLQGLKGAERCQVVLQVDVNTLREQQSGVLCTWARRLRADAESGA</sequence>
<dbReference type="KEGG" id="hja:BST95_00290"/>
<dbReference type="Proteomes" id="UP000235162">
    <property type="component" value="Unassembled WGS sequence"/>
</dbReference>